<evidence type="ECO:0000313" key="9">
    <source>
        <dbReference type="EMBL" id="KAL2642663.1"/>
    </source>
</evidence>
<comment type="caution">
    <text evidence="9">The sequence shown here is derived from an EMBL/GenBank/DDBJ whole genome shotgun (WGS) entry which is preliminary data.</text>
</comment>
<sequence length="280" mass="31818">MAAVSNNPFAPVKYHAFPWKETQEEWISPKLKSIAQQLRRAGSLSSHSGEVALPGGKRDEEDVDDAATALREAREEIGLEPSHVRVIAQLEPFLSKHLLGVIPVIGMLDDMRKYDPKPNPGEVESVFEAPLEMFLKESENHWWKEREWLGVNYRVHFFDYTTPDGQKFLIWGLTASILIRAASLIFERQPDFEEFGPDVTAILKSSQGSVGRYNLNWSPETKIEADMDSHGRWQNVFQLSLTQPHHIIQLPSSNARVADPEVEVALVRDAIRWSAYYSVP</sequence>
<dbReference type="PROSITE" id="PS51462">
    <property type="entry name" value="NUDIX"/>
    <property type="match status" value="1"/>
</dbReference>
<dbReference type="InterPro" id="IPR000086">
    <property type="entry name" value="NUDIX_hydrolase_dom"/>
</dbReference>
<dbReference type="GO" id="GO:0006637">
    <property type="term" value="P:acyl-CoA metabolic process"/>
    <property type="evidence" value="ECO:0007669"/>
    <property type="project" value="UniProtKB-ARBA"/>
</dbReference>
<keyword evidence="5" id="KW-0460">Magnesium</keyword>
<dbReference type="GO" id="GO:0015937">
    <property type="term" value="P:coenzyme A biosynthetic process"/>
    <property type="evidence" value="ECO:0007669"/>
    <property type="project" value="UniProtKB-ARBA"/>
</dbReference>
<accession>A0ABD1Z5C8</accession>
<name>A0ABD1Z5C8_9MARC</name>
<dbReference type="GO" id="GO:0008893">
    <property type="term" value="F:guanosine-3',5'-bis(diphosphate) 3'-diphosphatase activity"/>
    <property type="evidence" value="ECO:0007669"/>
    <property type="project" value="UniProtKB-ARBA"/>
</dbReference>
<dbReference type="GO" id="GO:0046872">
    <property type="term" value="F:metal ion binding"/>
    <property type="evidence" value="ECO:0007669"/>
    <property type="project" value="UniProtKB-KW"/>
</dbReference>
<evidence type="ECO:0000256" key="1">
    <source>
        <dbReference type="ARBA" id="ARBA00001936"/>
    </source>
</evidence>
<keyword evidence="6" id="KW-0464">Manganese</keyword>
<dbReference type="CDD" id="cd03426">
    <property type="entry name" value="NUDIX_CoAse_Nudt7"/>
    <property type="match status" value="1"/>
</dbReference>
<dbReference type="SUPFAM" id="SSF55811">
    <property type="entry name" value="Nudix"/>
    <property type="match status" value="1"/>
</dbReference>
<feature type="region of interest" description="Disordered" evidence="7">
    <location>
        <begin position="45"/>
        <end position="64"/>
    </location>
</feature>
<evidence type="ECO:0000259" key="8">
    <source>
        <dbReference type="PROSITE" id="PS51462"/>
    </source>
</evidence>
<evidence type="ECO:0000256" key="2">
    <source>
        <dbReference type="ARBA" id="ARBA00001946"/>
    </source>
</evidence>
<organism evidence="9 10">
    <name type="scientific">Riccia fluitans</name>
    <dbReference type="NCBI Taxonomy" id="41844"/>
    <lineage>
        <taxon>Eukaryota</taxon>
        <taxon>Viridiplantae</taxon>
        <taxon>Streptophyta</taxon>
        <taxon>Embryophyta</taxon>
        <taxon>Marchantiophyta</taxon>
        <taxon>Marchantiopsida</taxon>
        <taxon>Marchantiidae</taxon>
        <taxon>Marchantiales</taxon>
        <taxon>Ricciaceae</taxon>
        <taxon>Riccia</taxon>
    </lineage>
</organism>
<dbReference type="PANTHER" id="PTHR12992">
    <property type="entry name" value="NUDIX HYDROLASE"/>
    <property type="match status" value="1"/>
</dbReference>
<comment type="cofactor">
    <cofactor evidence="2">
        <name>Mg(2+)</name>
        <dbReference type="ChEBI" id="CHEBI:18420"/>
    </cofactor>
</comment>
<dbReference type="Gene3D" id="3.90.79.10">
    <property type="entry name" value="Nucleoside Triphosphate Pyrophosphohydrolase"/>
    <property type="match status" value="1"/>
</dbReference>
<dbReference type="InterPro" id="IPR045121">
    <property type="entry name" value="CoAse"/>
</dbReference>
<dbReference type="Proteomes" id="UP001605036">
    <property type="component" value="Unassembled WGS sequence"/>
</dbReference>
<keyword evidence="4" id="KW-0378">Hydrolase</keyword>
<keyword evidence="3" id="KW-0479">Metal-binding</keyword>
<protein>
    <recommendedName>
        <fullName evidence="8">Nudix hydrolase domain-containing protein</fullName>
    </recommendedName>
</protein>
<evidence type="ECO:0000256" key="7">
    <source>
        <dbReference type="SAM" id="MobiDB-lite"/>
    </source>
</evidence>
<feature type="domain" description="Nudix hydrolase" evidence="8">
    <location>
        <begin position="1"/>
        <end position="151"/>
    </location>
</feature>
<dbReference type="PANTHER" id="PTHR12992:SF24">
    <property type="entry name" value="PEROXISOMAL COENZYME A DIPHOSPHATASE NUDT7"/>
    <property type="match status" value="1"/>
</dbReference>
<evidence type="ECO:0000256" key="4">
    <source>
        <dbReference type="ARBA" id="ARBA00022801"/>
    </source>
</evidence>
<dbReference type="EMBL" id="JBHFFA010000002">
    <property type="protein sequence ID" value="KAL2642663.1"/>
    <property type="molecule type" value="Genomic_DNA"/>
</dbReference>
<dbReference type="InterPro" id="IPR015797">
    <property type="entry name" value="NUDIX_hydrolase-like_dom_sf"/>
</dbReference>
<dbReference type="GO" id="GO:0010945">
    <property type="term" value="F:coenzyme A diphosphatase activity"/>
    <property type="evidence" value="ECO:0007669"/>
    <property type="project" value="UniProtKB-ARBA"/>
</dbReference>
<evidence type="ECO:0000256" key="3">
    <source>
        <dbReference type="ARBA" id="ARBA00022723"/>
    </source>
</evidence>
<dbReference type="AlphaFoldDB" id="A0ABD1Z5C8"/>
<comment type="cofactor">
    <cofactor evidence="1">
        <name>Mn(2+)</name>
        <dbReference type="ChEBI" id="CHEBI:29035"/>
    </cofactor>
</comment>
<dbReference type="FunFam" id="3.90.79.10:FF:000036">
    <property type="entry name" value="Nudix hydrolase 11"/>
    <property type="match status" value="1"/>
</dbReference>
<evidence type="ECO:0000256" key="6">
    <source>
        <dbReference type="ARBA" id="ARBA00023211"/>
    </source>
</evidence>
<dbReference type="GO" id="GO:0005737">
    <property type="term" value="C:cytoplasm"/>
    <property type="evidence" value="ECO:0007669"/>
    <property type="project" value="UniProtKB-ARBA"/>
</dbReference>
<evidence type="ECO:0000256" key="5">
    <source>
        <dbReference type="ARBA" id="ARBA00022842"/>
    </source>
</evidence>
<proteinExistence type="predicted"/>
<dbReference type="Pfam" id="PF00293">
    <property type="entry name" value="NUDIX"/>
    <property type="match status" value="1"/>
</dbReference>
<evidence type="ECO:0000313" key="10">
    <source>
        <dbReference type="Proteomes" id="UP001605036"/>
    </source>
</evidence>
<reference evidence="9 10" key="1">
    <citation type="submission" date="2024-09" db="EMBL/GenBank/DDBJ databases">
        <title>Chromosome-scale assembly of Riccia fluitans.</title>
        <authorList>
            <person name="Paukszto L."/>
            <person name="Sawicki J."/>
            <person name="Karawczyk K."/>
            <person name="Piernik-Szablinska J."/>
            <person name="Szczecinska M."/>
            <person name="Mazdziarz M."/>
        </authorList>
    </citation>
    <scope>NUCLEOTIDE SEQUENCE [LARGE SCALE GENOMIC DNA]</scope>
    <source>
        <strain evidence="9">Rf_01</strain>
        <tissue evidence="9">Aerial parts of the thallus</tissue>
    </source>
</reference>
<keyword evidence="10" id="KW-1185">Reference proteome</keyword>
<gene>
    <name evidence="9" type="ORF">R1flu_010250</name>
</gene>